<organism evidence="3">
    <name type="scientific">marine sediment metagenome</name>
    <dbReference type="NCBI Taxonomy" id="412755"/>
    <lineage>
        <taxon>unclassified sequences</taxon>
        <taxon>metagenomes</taxon>
        <taxon>ecological metagenomes</taxon>
    </lineage>
</organism>
<dbReference type="SUPFAM" id="SSF55347">
    <property type="entry name" value="Glyceraldehyde-3-phosphate dehydrogenase-like, C-terminal domain"/>
    <property type="match status" value="1"/>
</dbReference>
<feature type="domain" description="Gfo/Idh/MocA-like oxidoreductase N-terminal" evidence="1">
    <location>
        <begin position="13"/>
        <end position="87"/>
    </location>
</feature>
<accession>X1SA28</accession>
<dbReference type="AlphaFoldDB" id="X1SA28"/>
<feature type="non-terminal residue" evidence="3">
    <location>
        <position position="1"/>
    </location>
</feature>
<gene>
    <name evidence="3" type="ORF">S12H4_38133</name>
</gene>
<reference evidence="3" key="1">
    <citation type="journal article" date="2014" name="Front. Microbiol.">
        <title>High frequency of phylogenetically diverse reductive dehalogenase-homologous genes in deep subseafloor sedimentary metagenomes.</title>
        <authorList>
            <person name="Kawai M."/>
            <person name="Futagami T."/>
            <person name="Toyoda A."/>
            <person name="Takaki Y."/>
            <person name="Nishi S."/>
            <person name="Hori S."/>
            <person name="Arai W."/>
            <person name="Tsubouchi T."/>
            <person name="Morono Y."/>
            <person name="Uchiyama I."/>
            <person name="Ito T."/>
            <person name="Fujiyama A."/>
            <person name="Inagaki F."/>
            <person name="Takami H."/>
        </authorList>
    </citation>
    <scope>NUCLEOTIDE SEQUENCE</scope>
    <source>
        <strain evidence="3">Expedition CK06-06</strain>
    </source>
</reference>
<dbReference type="Pfam" id="PF01408">
    <property type="entry name" value="GFO_IDH_MocA"/>
    <property type="match status" value="1"/>
</dbReference>
<dbReference type="InterPro" id="IPR000683">
    <property type="entry name" value="Gfo/Idh/MocA-like_OxRdtase_N"/>
</dbReference>
<dbReference type="InterPro" id="IPR055170">
    <property type="entry name" value="GFO_IDH_MocA-like_dom"/>
</dbReference>
<dbReference type="SUPFAM" id="SSF51735">
    <property type="entry name" value="NAD(P)-binding Rossmann-fold domains"/>
    <property type="match status" value="1"/>
</dbReference>
<feature type="non-terminal residue" evidence="3">
    <location>
        <position position="267"/>
    </location>
</feature>
<protein>
    <submittedName>
        <fullName evidence="3">Uncharacterized protein</fullName>
    </submittedName>
</protein>
<dbReference type="Gene3D" id="3.30.360.10">
    <property type="entry name" value="Dihydrodipicolinate Reductase, domain 2"/>
    <property type="match status" value="1"/>
</dbReference>
<dbReference type="EMBL" id="BARW01022920">
    <property type="protein sequence ID" value="GAI89882.1"/>
    <property type="molecule type" value="Genomic_DNA"/>
</dbReference>
<dbReference type="PANTHER" id="PTHR43377:SF6">
    <property type="entry name" value="GFO_IDH_MOCA-LIKE OXIDOREDUCTASE N-TERMINAL DOMAIN-CONTAINING PROTEIN"/>
    <property type="match status" value="1"/>
</dbReference>
<evidence type="ECO:0000259" key="2">
    <source>
        <dbReference type="Pfam" id="PF22725"/>
    </source>
</evidence>
<dbReference type="Gene3D" id="3.40.50.720">
    <property type="entry name" value="NAD(P)-binding Rossmann-like Domain"/>
    <property type="match status" value="1"/>
</dbReference>
<dbReference type="InterPro" id="IPR051450">
    <property type="entry name" value="Gfo/Idh/MocA_Oxidoreductases"/>
</dbReference>
<name>X1SA28_9ZZZZ</name>
<dbReference type="GO" id="GO:0000166">
    <property type="term" value="F:nucleotide binding"/>
    <property type="evidence" value="ECO:0007669"/>
    <property type="project" value="InterPro"/>
</dbReference>
<dbReference type="InterPro" id="IPR036291">
    <property type="entry name" value="NAD(P)-bd_dom_sf"/>
</dbReference>
<evidence type="ECO:0000259" key="1">
    <source>
        <dbReference type="Pfam" id="PF01408"/>
    </source>
</evidence>
<sequence>QQNLVESYQSQYPTVSFTNSFSKLLSDSSIKGIVIATPAEIHFNLAKQALLAGKDVLVEKPLVLRLEDGEKLAELAEKRGKILMVGHVLRYHPAVNKLKELINQDELGKIQYIYSNRLNIGRIRNEGNILWSFAPHDISTILFLLDEFPEVIFSTGGSYLQHRVFDTTLTSMDFVSRVKAHIFVSWLHPFREQKLVVIGSKKMAVFDDVSKEKLFLYPHKIKWEERLPVAYKAQAELVPFQMEEPLKLECQHFLNCIEKRLTPKTEA</sequence>
<feature type="domain" description="GFO/IDH/MocA-like oxidoreductase" evidence="2">
    <location>
        <begin position="96"/>
        <end position="204"/>
    </location>
</feature>
<evidence type="ECO:0000313" key="3">
    <source>
        <dbReference type="EMBL" id="GAI89882.1"/>
    </source>
</evidence>
<proteinExistence type="predicted"/>
<comment type="caution">
    <text evidence="3">The sequence shown here is derived from an EMBL/GenBank/DDBJ whole genome shotgun (WGS) entry which is preliminary data.</text>
</comment>
<dbReference type="PANTHER" id="PTHR43377">
    <property type="entry name" value="BILIVERDIN REDUCTASE A"/>
    <property type="match status" value="1"/>
</dbReference>
<dbReference type="Pfam" id="PF22725">
    <property type="entry name" value="GFO_IDH_MocA_C3"/>
    <property type="match status" value="1"/>
</dbReference>